<sequence length="72" mass="8214">MKSQLALRPVYLTRPERVKAHISVCVLAYLLRNTIELLIQKSNQAMTANDVLQKLESCQLNEVGFKNQQASR</sequence>
<proteinExistence type="predicted"/>
<gene>
    <name evidence="1" type="ORF">NC797_06800</name>
</gene>
<evidence type="ECO:0000313" key="1">
    <source>
        <dbReference type="EMBL" id="MDC3424215.1"/>
    </source>
</evidence>
<organism evidence="1 2">
    <name type="scientific">Terrihalobacillus insolitus</name>
    <dbReference type="NCBI Taxonomy" id="2950438"/>
    <lineage>
        <taxon>Bacteria</taxon>
        <taxon>Bacillati</taxon>
        <taxon>Bacillota</taxon>
        <taxon>Bacilli</taxon>
        <taxon>Bacillales</taxon>
        <taxon>Bacillaceae</taxon>
        <taxon>Terrihalobacillus</taxon>
    </lineage>
</organism>
<dbReference type="EMBL" id="JAMQKB010000005">
    <property type="protein sequence ID" value="MDC3424215.1"/>
    <property type="molecule type" value="Genomic_DNA"/>
</dbReference>
<keyword evidence="2" id="KW-1185">Reference proteome</keyword>
<name>A0A9X3WRU3_9BACI</name>
<evidence type="ECO:0000313" key="2">
    <source>
        <dbReference type="Proteomes" id="UP001145050"/>
    </source>
</evidence>
<evidence type="ECO:0008006" key="3">
    <source>
        <dbReference type="Google" id="ProtNLM"/>
    </source>
</evidence>
<protein>
    <recommendedName>
        <fullName evidence="3">Transposase</fullName>
    </recommendedName>
</protein>
<reference evidence="1" key="1">
    <citation type="submission" date="2022-06" db="EMBL/GenBank/DDBJ databases">
        <title>Aquibacillus sp. a new bacterium isolated from soil saline samples.</title>
        <authorList>
            <person name="Galisteo C."/>
            <person name="De La Haba R."/>
            <person name="Sanchez-Porro C."/>
            <person name="Ventosa A."/>
        </authorList>
    </citation>
    <scope>NUCLEOTIDE SEQUENCE</scope>
    <source>
        <strain evidence="1">3ASR75-11</strain>
    </source>
</reference>
<dbReference type="Proteomes" id="UP001145050">
    <property type="component" value="Unassembled WGS sequence"/>
</dbReference>
<accession>A0A9X3WRU3</accession>
<dbReference type="AlphaFoldDB" id="A0A9X3WRU3"/>
<comment type="caution">
    <text evidence="1">The sequence shown here is derived from an EMBL/GenBank/DDBJ whole genome shotgun (WGS) entry which is preliminary data.</text>
</comment>